<dbReference type="EMBL" id="VSRR010000442">
    <property type="protein sequence ID" value="MPC15616.1"/>
    <property type="molecule type" value="Genomic_DNA"/>
</dbReference>
<protein>
    <submittedName>
        <fullName evidence="1">Uncharacterized protein</fullName>
    </submittedName>
</protein>
<keyword evidence="2" id="KW-1185">Reference proteome</keyword>
<dbReference type="AlphaFoldDB" id="A0A5B7D4L0"/>
<evidence type="ECO:0000313" key="1">
    <source>
        <dbReference type="EMBL" id="MPC15616.1"/>
    </source>
</evidence>
<gene>
    <name evidence="1" type="ORF">E2C01_008416</name>
</gene>
<accession>A0A5B7D4L0</accession>
<organism evidence="1 2">
    <name type="scientific">Portunus trituberculatus</name>
    <name type="common">Swimming crab</name>
    <name type="synonym">Neptunus trituberculatus</name>
    <dbReference type="NCBI Taxonomy" id="210409"/>
    <lineage>
        <taxon>Eukaryota</taxon>
        <taxon>Metazoa</taxon>
        <taxon>Ecdysozoa</taxon>
        <taxon>Arthropoda</taxon>
        <taxon>Crustacea</taxon>
        <taxon>Multicrustacea</taxon>
        <taxon>Malacostraca</taxon>
        <taxon>Eumalacostraca</taxon>
        <taxon>Eucarida</taxon>
        <taxon>Decapoda</taxon>
        <taxon>Pleocyemata</taxon>
        <taxon>Brachyura</taxon>
        <taxon>Eubrachyura</taxon>
        <taxon>Portunoidea</taxon>
        <taxon>Portunidae</taxon>
        <taxon>Portuninae</taxon>
        <taxon>Portunus</taxon>
    </lineage>
</organism>
<sequence length="184" mass="20379">MTCVEGGRRSGWLDENTTVVMAGAPLMLVLSSSEQRQQQQHQLVSHGAGTRRHQSLTILPHPSFVTPPRLSPSHFSLASCYPRLPPSPSALQLPLPPSLPAAPRLPGQIRDSAEPGILEGWHLHASLTISCEQTLLLNHRPCRVGSLTLTLTQHHDTPAHHALSPTIHFLLLLLRRLNFHHHRF</sequence>
<proteinExistence type="predicted"/>
<dbReference type="Proteomes" id="UP000324222">
    <property type="component" value="Unassembled WGS sequence"/>
</dbReference>
<comment type="caution">
    <text evidence="1">The sequence shown here is derived from an EMBL/GenBank/DDBJ whole genome shotgun (WGS) entry which is preliminary data.</text>
</comment>
<evidence type="ECO:0000313" key="2">
    <source>
        <dbReference type="Proteomes" id="UP000324222"/>
    </source>
</evidence>
<name>A0A5B7D4L0_PORTR</name>
<reference evidence="1 2" key="1">
    <citation type="submission" date="2019-05" db="EMBL/GenBank/DDBJ databases">
        <title>Another draft genome of Portunus trituberculatus and its Hox gene families provides insights of decapod evolution.</title>
        <authorList>
            <person name="Jeong J.-H."/>
            <person name="Song I."/>
            <person name="Kim S."/>
            <person name="Choi T."/>
            <person name="Kim D."/>
            <person name="Ryu S."/>
            <person name="Kim W."/>
        </authorList>
    </citation>
    <scope>NUCLEOTIDE SEQUENCE [LARGE SCALE GENOMIC DNA]</scope>
    <source>
        <tissue evidence="1">Muscle</tissue>
    </source>
</reference>